<sequence>MGSKILIIGACGQIGSELTYKLRHIYGDDNVIASDISYSNKEIVNSGIFEIVDAQDYASVKTCIEKFKIDTVYLMAAMLSATGEKYPVKAWDLNTSSLFHVLNLAKAKFIKKIFWPSSIAVFGPTTPTEYTPQYTVMEPTTVYGITKQVGERWCEYYHNKYNVDVRSLRYPGIISWKTLPGGGTTDYAVEIYHKAITDKFYDCFLKTDTKLPMMFMDDAIKATIDIMKAKPSAVKIRSSYNLAAISFTPREVAACIKKHIPEFKIVYNPDYRQQIANSWPKSINDSYARQDWSWKHAFSLEGITEEMLFQLNKRYNGILRKSH</sequence>
<evidence type="ECO:0000259" key="2">
    <source>
        <dbReference type="Pfam" id="PF01370"/>
    </source>
</evidence>
<keyword evidence="4" id="KW-1185">Reference proteome</keyword>
<dbReference type="EMBL" id="BAABJJ010000011">
    <property type="protein sequence ID" value="GAA4938652.1"/>
    <property type="molecule type" value="Genomic_DNA"/>
</dbReference>
<evidence type="ECO:0000313" key="4">
    <source>
        <dbReference type="Proteomes" id="UP001501302"/>
    </source>
</evidence>
<dbReference type="Pfam" id="PF01370">
    <property type="entry name" value="Epimerase"/>
    <property type="match status" value="1"/>
</dbReference>
<dbReference type="SUPFAM" id="SSF51735">
    <property type="entry name" value="NAD(P)-binding Rossmann-fold domains"/>
    <property type="match status" value="1"/>
</dbReference>
<dbReference type="RefSeq" id="WP_345190465.1">
    <property type="nucleotide sequence ID" value="NZ_BAABJJ010000011.1"/>
</dbReference>
<dbReference type="PANTHER" id="PTHR42687">
    <property type="entry name" value="L-THREONINE 3-DEHYDROGENASE"/>
    <property type="match status" value="1"/>
</dbReference>
<dbReference type="InterPro" id="IPR051225">
    <property type="entry name" value="NAD(P)_epim/dehydratase"/>
</dbReference>
<dbReference type="PANTHER" id="PTHR42687:SF1">
    <property type="entry name" value="L-THREONINE 3-DEHYDROGENASE, MITOCHONDRIAL"/>
    <property type="match status" value="1"/>
</dbReference>
<dbReference type="InterPro" id="IPR036291">
    <property type="entry name" value="NAD(P)-bd_dom_sf"/>
</dbReference>
<comment type="similarity">
    <text evidence="1">Belongs to the NAD(P)-dependent epimerase/dehydratase family.</text>
</comment>
<organism evidence="3 4">
    <name type="scientific">Algibacter agarivorans</name>
    <dbReference type="NCBI Taxonomy" id="1109741"/>
    <lineage>
        <taxon>Bacteria</taxon>
        <taxon>Pseudomonadati</taxon>
        <taxon>Bacteroidota</taxon>
        <taxon>Flavobacteriia</taxon>
        <taxon>Flavobacteriales</taxon>
        <taxon>Flavobacteriaceae</taxon>
        <taxon>Algibacter</taxon>
    </lineage>
</organism>
<dbReference type="Gene3D" id="3.40.50.720">
    <property type="entry name" value="NAD(P)-binding Rossmann-like Domain"/>
    <property type="match status" value="1"/>
</dbReference>
<accession>A0ABP9GE02</accession>
<protein>
    <submittedName>
        <fullName evidence="3">NAD-dependent epimerase/dehydratase family protein</fullName>
    </submittedName>
</protein>
<gene>
    <name evidence="3" type="ORF">GCM10023314_09090</name>
</gene>
<dbReference type="InterPro" id="IPR001509">
    <property type="entry name" value="Epimerase_deHydtase"/>
</dbReference>
<reference evidence="4" key="1">
    <citation type="journal article" date="2019" name="Int. J. Syst. Evol. Microbiol.">
        <title>The Global Catalogue of Microorganisms (GCM) 10K type strain sequencing project: providing services to taxonomists for standard genome sequencing and annotation.</title>
        <authorList>
            <consortium name="The Broad Institute Genomics Platform"/>
            <consortium name="The Broad Institute Genome Sequencing Center for Infectious Disease"/>
            <person name="Wu L."/>
            <person name="Ma J."/>
        </authorList>
    </citation>
    <scope>NUCLEOTIDE SEQUENCE [LARGE SCALE GENOMIC DNA]</scope>
    <source>
        <strain evidence="4">JCM 18285</strain>
    </source>
</reference>
<proteinExistence type="inferred from homology"/>
<dbReference type="Proteomes" id="UP001501302">
    <property type="component" value="Unassembled WGS sequence"/>
</dbReference>
<evidence type="ECO:0000256" key="1">
    <source>
        <dbReference type="ARBA" id="ARBA00007637"/>
    </source>
</evidence>
<feature type="domain" description="NAD-dependent epimerase/dehydratase" evidence="2">
    <location>
        <begin position="5"/>
        <end position="229"/>
    </location>
</feature>
<evidence type="ECO:0000313" key="3">
    <source>
        <dbReference type="EMBL" id="GAA4938652.1"/>
    </source>
</evidence>
<comment type="caution">
    <text evidence="3">The sequence shown here is derived from an EMBL/GenBank/DDBJ whole genome shotgun (WGS) entry which is preliminary data.</text>
</comment>
<name>A0ABP9GE02_9FLAO</name>